<organism evidence="1 2">
    <name type="scientific">Bradyrhizobium canariense</name>
    <dbReference type="NCBI Taxonomy" id="255045"/>
    <lineage>
        <taxon>Bacteria</taxon>
        <taxon>Pseudomonadati</taxon>
        <taxon>Pseudomonadota</taxon>
        <taxon>Alphaproteobacteria</taxon>
        <taxon>Hyphomicrobiales</taxon>
        <taxon>Nitrobacteraceae</taxon>
        <taxon>Bradyrhizobium</taxon>
    </lineage>
</organism>
<gene>
    <name evidence="1" type="ORF">BSZ18_03360</name>
</gene>
<evidence type="ECO:0000313" key="2">
    <source>
        <dbReference type="Proteomes" id="UP000193553"/>
    </source>
</evidence>
<comment type="caution">
    <text evidence="1">The sequence shown here is derived from an EMBL/GenBank/DDBJ whole genome shotgun (WGS) entry which is preliminary data.</text>
</comment>
<name>A0A1X3G5G3_9BRAD</name>
<protein>
    <submittedName>
        <fullName evidence="1">Uncharacterized protein</fullName>
    </submittedName>
</protein>
<evidence type="ECO:0000313" key="1">
    <source>
        <dbReference type="EMBL" id="OSJ17940.1"/>
    </source>
</evidence>
<sequence>MGLEGLVSKHRDRRCGRQKHWQVRTYNIPDVQESFEPSMISAVAEPTRWLVRTLGGLRVDCSASALRTCVRARGGLVVGPGD</sequence>
<proteinExistence type="predicted"/>
<dbReference type="Proteomes" id="UP000193553">
    <property type="component" value="Unassembled WGS sequence"/>
</dbReference>
<reference evidence="1 2" key="1">
    <citation type="submission" date="2017-03" db="EMBL/GenBank/DDBJ databases">
        <title>Whole genome sequences of fourteen strains of Bradyrhizobium canariense and one strain of Bradyrhizobium japonicum isolated from Lupinus (Papilionoideae: Genisteae) species in Algeria.</title>
        <authorList>
            <person name="Crovadore J."/>
            <person name="Chekireb D."/>
            <person name="Brachmann A."/>
            <person name="Chablais R."/>
            <person name="Cochard B."/>
            <person name="Lefort F."/>
        </authorList>
    </citation>
    <scope>NUCLEOTIDE SEQUENCE [LARGE SCALE GENOMIC DNA]</scope>
    <source>
        <strain evidence="1 2">UBMA195</strain>
    </source>
</reference>
<accession>A0A1X3G5G3</accession>
<dbReference type="EMBL" id="NAFI01000137">
    <property type="protein sequence ID" value="OSJ17940.1"/>
    <property type="molecule type" value="Genomic_DNA"/>
</dbReference>
<dbReference type="AlphaFoldDB" id="A0A1X3G5G3"/>